<proteinExistence type="predicted"/>
<evidence type="ECO:0000313" key="1">
    <source>
        <dbReference type="EMBL" id="JAD36467.1"/>
    </source>
</evidence>
<accession>A0A0A8ZNQ4</accession>
<sequence length="27" mass="3138">MHLAVLFCLFFGKIKKLIFLTMPLSLL</sequence>
<dbReference type="AlphaFoldDB" id="A0A0A8ZNQ4"/>
<organism evidence="1">
    <name type="scientific">Arundo donax</name>
    <name type="common">Giant reed</name>
    <name type="synonym">Donax arundinaceus</name>
    <dbReference type="NCBI Taxonomy" id="35708"/>
    <lineage>
        <taxon>Eukaryota</taxon>
        <taxon>Viridiplantae</taxon>
        <taxon>Streptophyta</taxon>
        <taxon>Embryophyta</taxon>
        <taxon>Tracheophyta</taxon>
        <taxon>Spermatophyta</taxon>
        <taxon>Magnoliopsida</taxon>
        <taxon>Liliopsida</taxon>
        <taxon>Poales</taxon>
        <taxon>Poaceae</taxon>
        <taxon>PACMAD clade</taxon>
        <taxon>Arundinoideae</taxon>
        <taxon>Arundineae</taxon>
        <taxon>Arundo</taxon>
    </lineage>
</organism>
<reference evidence="1" key="2">
    <citation type="journal article" date="2015" name="Data Brief">
        <title>Shoot transcriptome of the giant reed, Arundo donax.</title>
        <authorList>
            <person name="Barrero R.A."/>
            <person name="Guerrero F.D."/>
            <person name="Moolhuijzen P."/>
            <person name="Goolsby J.A."/>
            <person name="Tidwell J."/>
            <person name="Bellgard S.E."/>
            <person name="Bellgard M.I."/>
        </authorList>
    </citation>
    <scope>NUCLEOTIDE SEQUENCE</scope>
    <source>
        <tissue evidence="1">Shoot tissue taken approximately 20 cm above the soil surface</tissue>
    </source>
</reference>
<protein>
    <submittedName>
        <fullName evidence="1">Uncharacterized protein</fullName>
    </submittedName>
</protein>
<reference evidence="1" key="1">
    <citation type="submission" date="2014-09" db="EMBL/GenBank/DDBJ databases">
        <authorList>
            <person name="Magalhaes I.L.F."/>
            <person name="Oliveira U."/>
            <person name="Santos F.R."/>
            <person name="Vidigal T.H.D.A."/>
            <person name="Brescovit A.D."/>
            <person name="Santos A.J."/>
        </authorList>
    </citation>
    <scope>NUCLEOTIDE SEQUENCE</scope>
    <source>
        <tissue evidence="1">Shoot tissue taken approximately 20 cm above the soil surface</tissue>
    </source>
</reference>
<dbReference type="EMBL" id="GBRH01261428">
    <property type="protein sequence ID" value="JAD36467.1"/>
    <property type="molecule type" value="Transcribed_RNA"/>
</dbReference>
<name>A0A0A8ZNQ4_ARUDO</name>